<dbReference type="NCBIfam" id="TIGR00125">
    <property type="entry name" value="cyt_tran_rel"/>
    <property type="match status" value="1"/>
</dbReference>
<evidence type="ECO:0000256" key="1">
    <source>
        <dbReference type="ARBA" id="ARBA00004990"/>
    </source>
</evidence>
<protein>
    <recommendedName>
        <fullName evidence="8">Pantothenate synthetase</fullName>
        <shortName evidence="8">PS</shortName>
        <ecNumber evidence="8">6.3.2.1</ecNumber>
    </recommendedName>
    <alternativeName>
        <fullName evidence="8">Pantoate--beta-alanine ligase</fullName>
    </alternativeName>
    <alternativeName>
        <fullName evidence="8">Pantoate-activating enzyme</fullName>
    </alternativeName>
</protein>
<dbReference type="GO" id="GO:0004592">
    <property type="term" value="F:pantoate-beta-alanine ligase activity"/>
    <property type="evidence" value="ECO:0007669"/>
    <property type="project" value="UniProtKB-UniRule"/>
</dbReference>
<comment type="miscellaneous">
    <text evidence="8">The reaction proceeds by a bi uni uni bi ping pong mechanism.</text>
</comment>
<feature type="active site" description="Proton donor" evidence="8">
    <location>
        <position position="33"/>
    </location>
</feature>
<evidence type="ECO:0000256" key="7">
    <source>
        <dbReference type="ARBA" id="ARBA00048258"/>
    </source>
</evidence>
<dbReference type="UniPathway" id="UPA00028">
    <property type="reaction ID" value="UER00005"/>
</dbReference>
<reference evidence="9 10" key="1">
    <citation type="submission" date="2019-08" db="EMBL/GenBank/DDBJ databases">
        <authorList>
            <person name="Peeters C."/>
        </authorList>
    </citation>
    <scope>NUCLEOTIDE SEQUENCE [LARGE SCALE GENOMIC DNA]</scope>
    <source>
        <strain evidence="9 10">LMG 31115</strain>
    </source>
</reference>
<dbReference type="EMBL" id="CABPSI010000002">
    <property type="protein sequence ID" value="VVD91131.1"/>
    <property type="molecule type" value="Genomic_DNA"/>
</dbReference>
<evidence type="ECO:0000256" key="5">
    <source>
        <dbReference type="ARBA" id="ARBA00022741"/>
    </source>
</evidence>
<dbReference type="HAMAP" id="MF_00158">
    <property type="entry name" value="PanC"/>
    <property type="match status" value="1"/>
</dbReference>
<feature type="binding site" evidence="8">
    <location>
        <position position="57"/>
    </location>
    <ligand>
        <name>(R)-pantoate</name>
        <dbReference type="ChEBI" id="CHEBI:15980"/>
    </ligand>
</feature>
<dbReference type="Proteomes" id="UP000333828">
    <property type="component" value="Unassembled WGS sequence"/>
</dbReference>
<sequence>MKVIPSIHELRDQLRGQNRVAFVPTMGNLHEGHLSLMRLARQHGDPVVASIFVNRLQFGPNEDFDKYPRTMIDDVEKLTRENVYVLFSPDEKEMYPEPQEYRVEPPHDLGDILEGEFRPGFFKGVCTVVTKLFSCVQPRVAVFGKKDYQQLMIVRSMCRQFALPIEIIAAETVRADDGLALSSRNRYLSDAERAEAPQLYRLLGQIRDDVVSGKTDYEALEAAAMQTLRERGWAPDYVSIRQRANLRAPAPGAAPAESLVVLAAAKLGATRLIDNLEI</sequence>
<dbReference type="GO" id="GO:0015940">
    <property type="term" value="P:pantothenate biosynthetic process"/>
    <property type="evidence" value="ECO:0007669"/>
    <property type="project" value="UniProtKB-UniRule"/>
</dbReference>
<proteinExistence type="inferred from homology"/>
<keyword evidence="4 8" id="KW-0566">Pantothenate biosynthesis</keyword>
<dbReference type="InterPro" id="IPR042176">
    <property type="entry name" value="Pantoate_ligase_C"/>
</dbReference>
<dbReference type="EC" id="6.3.2.1" evidence="8"/>
<dbReference type="RefSeq" id="WP_150683626.1">
    <property type="nucleotide sequence ID" value="NZ_CABPSI010000002.1"/>
</dbReference>
<name>A0A5E4TU49_9BURK</name>
<comment type="function">
    <text evidence="8">Catalyzes the condensation of pantoate with beta-alanine in an ATP-dependent reaction via a pantoyl-adenylate intermediate.</text>
</comment>
<evidence type="ECO:0000256" key="6">
    <source>
        <dbReference type="ARBA" id="ARBA00022840"/>
    </source>
</evidence>
<keyword evidence="10" id="KW-1185">Reference proteome</keyword>
<dbReference type="AlphaFoldDB" id="A0A5E4TU49"/>
<feature type="binding site" evidence="8">
    <location>
        <begin position="144"/>
        <end position="147"/>
    </location>
    <ligand>
        <name>ATP</name>
        <dbReference type="ChEBI" id="CHEBI:30616"/>
    </ligand>
</feature>
<evidence type="ECO:0000313" key="9">
    <source>
        <dbReference type="EMBL" id="VVD91131.1"/>
    </source>
</evidence>
<dbReference type="Gene3D" id="3.30.1300.10">
    <property type="entry name" value="Pantoate-beta-alanine ligase, C-terminal domain"/>
    <property type="match status" value="1"/>
</dbReference>
<dbReference type="SUPFAM" id="SSF52374">
    <property type="entry name" value="Nucleotidylyl transferase"/>
    <property type="match status" value="1"/>
</dbReference>
<dbReference type="InterPro" id="IPR004821">
    <property type="entry name" value="Cyt_trans-like"/>
</dbReference>
<keyword evidence="3 8" id="KW-0436">Ligase</keyword>
<dbReference type="PANTHER" id="PTHR21299">
    <property type="entry name" value="CYTIDYLATE KINASE/PANTOATE-BETA-ALANINE LIGASE"/>
    <property type="match status" value="1"/>
</dbReference>
<gene>
    <name evidence="8" type="primary">panC</name>
    <name evidence="9" type="ORF">PIN31115_01601</name>
</gene>
<evidence type="ECO:0000256" key="4">
    <source>
        <dbReference type="ARBA" id="ARBA00022655"/>
    </source>
</evidence>
<evidence type="ECO:0000256" key="8">
    <source>
        <dbReference type="HAMAP-Rule" id="MF_00158"/>
    </source>
</evidence>
<evidence type="ECO:0000313" key="10">
    <source>
        <dbReference type="Proteomes" id="UP000333828"/>
    </source>
</evidence>
<comment type="subcellular location">
    <subcellularLocation>
        <location evidence="8">Cytoplasm</location>
    </subcellularLocation>
</comment>
<keyword evidence="5 8" id="KW-0547">Nucleotide-binding</keyword>
<evidence type="ECO:0000256" key="3">
    <source>
        <dbReference type="ARBA" id="ARBA00022598"/>
    </source>
</evidence>
<feature type="binding site" evidence="8">
    <location>
        <position position="150"/>
    </location>
    <ligand>
        <name>(R)-pantoate</name>
        <dbReference type="ChEBI" id="CHEBI:15980"/>
    </ligand>
</feature>
<evidence type="ECO:0000256" key="2">
    <source>
        <dbReference type="ARBA" id="ARBA00009256"/>
    </source>
</evidence>
<feature type="binding site" evidence="8">
    <location>
        <position position="57"/>
    </location>
    <ligand>
        <name>beta-alanine</name>
        <dbReference type="ChEBI" id="CHEBI:57966"/>
    </ligand>
</feature>
<dbReference type="GO" id="GO:0005829">
    <property type="term" value="C:cytosol"/>
    <property type="evidence" value="ECO:0007669"/>
    <property type="project" value="TreeGrafter"/>
</dbReference>
<dbReference type="Gene3D" id="3.40.50.620">
    <property type="entry name" value="HUPs"/>
    <property type="match status" value="1"/>
</dbReference>
<accession>A0A5E4TU49</accession>
<dbReference type="NCBIfam" id="TIGR00018">
    <property type="entry name" value="panC"/>
    <property type="match status" value="1"/>
</dbReference>
<comment type="pathway">
    <text evidence="1 8">Cofactor biosynthesis; (R)-pantothenate biosynthesis; (R)-pantothenate from (R)-pantoate and beta-alanine: step 1/1.</text>
</comment>
<dbReference type="InterPro" id="IPR003721">
    <property type="entry name" value="Pantoate_ligase"/>
</dbReference>
<comment type="similarity">
    <text evidence="2 8">Belongs to the pantothenate synthetase family.</text>
</comment>
<keyword evidence="6 8" id="KW-0067">ATP-binding</keyword>
<dbReference type="InterPro" id="IPR014729">
    <property type="entry name" value="Rossmann-like_a/b/a_fold"/>
</dbReference>
<feature type="binding site" evidence="8">
    <location>
        <begin position="181"/>
        <end position="184"/>
    </location>
    <ligand>
        <name>ATP</name>
        <dbReference type="ChEBI" id="CHEBI:30616"/>
    </ligand>
</feature>
<feature type="binding site" evidence="8">
    <location>
        <begin position="26"/>
        <end position="33"/>
    </location>
    <ligand>
        <name>ATP</name>
        <dbReference type="ChEBI" id="CHEBI:30616"/>
    </ligand>
</feature>
<dbReference type="PANTHER" id="PTHR21299:SF1">
    <property type="entry name" value="PANTOATE--BETA-ALANINE LIGASE"/>
    <property type="match status" value="1"/>
</dbReference>
<comment type="catalytic activity">
    <reaction evidence="7 8">
        <text>(R)-pantoate + beta-alanine + ATP = (R)-pantothenate + AMP + diphosphate + H(+)</text>
        <dbReference type="Rhea" id="RHEA:10912"/>
        <dbReference type="ChEBI" id="CHEBI:15378"/>
        <dbReference type="ChEBI" id="CHEBI:15980"/>
        <dbReference type="ChEBI" id="CHEBI:29032"/>
        <dbReference type="ChEBI" id="CHEBI:30616"/>
        <dbReference type="ChEBI" id="CHEBI:33019"/>
        <dbReference type="ChEBI" id="CHEBI:57966"/>
        <dbReference type="ChEBI" id="CHEBI:456215"/>
        <dbReference type="EC" id="6.3.2.1"/>
    </reaction>
</comment>
<feature type="binding site" evidence="8">
    <location>
        <position position="173"/>
    </location>
    <ligand>
        <name>ATP</name>
        <dbReference type="ChEBI" id="CHEBI:30616"/>
    </ligand>
</feature>
<organism evidence="9 10">
    <name type="scientific">Pandoraea iniqua</name>
    <dbReference type="NCBI Taxonomy" id="2508288"/>
    <lineage>
        <taxon>Bacteria</taxon>
        <taxon>Pseudomonadati</taxon>
        <taxon>Pseudomonadota</taxon>
        <taxon>Betaproteobacteria</taxon>
        <taxon>Burkholderiales</taxon>
        <taxon>Burkholderiaceae</taxon>
        <taxon>Pandoraea</taxon>
    </lineage>
</organism>
<comment type="subunit">
    <text evidence="8">Homodimer.</text>
</comment>
<dbReference type="CDD" id="cd00560">
    <property type="entry name" value="PanC"/>
    <property type="match status" value="1"/>
</dbReference>
<dbReference type="Pfam" id="PF02569">
    <property type="entry name" value="Pantoate_ligase"/>
    <property type="match status" value="1"/>
</dbReference>
<dbReference type="GO" id="GO:0005524">
    <property type="term" value="F:ATP binding"/>
    <property type="evidence" value="ECO:0007669"/>
    <property type="project" value="UniProtKB-KW"/>
</dbReference>
<keyword evidence="8" id="KW-0963">Cytoplasm</keyword>